<evidence type="ECO:0000256" key="5">
    <source>
        <dbReference type="ARBA" id="ARBA00022915"/>
    </source>
</evidence>
<keyword evidence="2" id="KW-0028">Amino-acid biosynthesis</keyword>
<evidence type="ECO:0000256" key="1">
    <source>
        <dbReference type="ARBA" id="ARBA00007274"/>
    </source>
</evidence>
<keyword evidence="8" id="KW-0012">Acyltransferase</keyword>
<dbReference type="PANTHER" id="PTHR43300">
    <property type="entry name" value="ACETYLTRANSFERASE"/>
    <property type="match status" value="1"/>
</dbReference>
<evidence type="ECO:0000256" key="3">
    <source>
        <dbReference type="ARBA" id="ARBA00022679"/>
    </source>
</evidence>
<evidence type="ECO:0000313" key="9">
    <source>
        <dbReference type="Proteomes" id="UP001056455"/>
    </source>
</evidence>
<evidence type="ECO:0000256" key="4">
    <source>
        <dbReference type="ARBA" id="ARBA00022737"/>
    </source>
</evidence>
<keyword evidence="3 8" id="KW-0808">Transferase</keyword>
<protein>
    <submittedName>
        <fullName evidence="8">2,3,4,5-tetrahydropyridine-2,6-dicarboxylate N-succinyltransferase</fullName>
        <ecNumber evidence="8">2.3.1.117</ecNumber>
    </submittedName>
</protein>
<dbReference type="InterPro" id="IPR011004">
    <property type="entry name" value="Trimer_LpxA-like_sf"/>
</dbReference>
<proteinExistence type="inferred from homology"/>
<dbReference type="GO" id="GO:0008666">
    <property type="term" value="F:2,3,4,5-tetrahydropyridine-2,6-dicarboxylate N-succinyltransferase activity"/>
    <property type="evidence" value="ECO:0007669"/>
    <property type="project" value="UniProtKB-EC"/>
</dbReference>
<keyword evidence="5" id="KW-0220">Diaminopimelate biosynthesis</keyword>
<reference evidence="8" key="1">
    <citation type="submission" date="2022-06" db="EMBL/GenBank/DDBJ databases">
        <title>Ornithinimicrobium HY1793.</title>
        <authorList>
            <person name="Huang Y."/>
        </authorList>
    </citation>
    <scope>NUCLEOTIDE SEQUENCE</scope>
    <source>
        <strain evidence="8">HY1793</strain>
    </source>
</reference>
<dbReference type="Gene3D" id="1.10.166.10">
    <property type="entry name" value="Tetrahydrodipicolinate-N-succinyltransferase, N-terminal domain"/>
    <property type="match status" value="1"/>
</dbReference>
<dbReference type="PANTHER" id="PTHR43300:SF10">
    <property type="entry name" value="2,3,4,5-TETRAHYDROPYRIDINE-2,6-DICARBOXYLATE N-ACETYLTRANSFERASE"/>
    <property type="match status" value="1"/>
</dbReference>
<dbReference type="InterPro" id="IPR023180">
    <property type="entry name" value="THP_succinylTrfase_dom1"/>
</dbReference>
<feature type="domain" description="Tetrahydrodipicolinate-N-succinyltransferase chain A" evidence="7">
    <location>
        <begin position="34"/>
        <end position="78"/>
    </location>
</feature>
<accession>A0ABY4YY94</accession>
<dbReference type="InterPro" id="IPR050179">
    <property type="entry name" value="Trans_hexapeptide_repeat"/>
</dbReference>
<gene>
    <name evidence="8" type="ORF">NF556_06640</name>
</gene>
<keyword evidence="4" id="KW-0677">Repeat</keyword>
<dbReference type="Gene3D" id="2.160.10.10">
    <property type="entry name" value="Hexapeptide repeat proteins"/>
    <property type="match status" value="1"/>
</dbReference>
<dbReference type="CDD" id="cd03350">
    <property type="entry name" value="LbH_THP_succinylT"/>
    <property type="match status" value="1"/>
</dbReference>
<sequence>MTATAATAETVQTSRTELREFVSRPVPELREDPTAPQRISEFLGALESGEVRAAERDADGTWHANAWVKSGILAAFALSETLELPGWPGGAVDKSLVPPRQIESRHGIRLVPGGTSVRRGAGLAAGTVVMPPSYLNTGAWVGAGSMVDSHVLVGSCAQVGEHVHLSTAVQLGGVLEPVGATPVVIEDDVFVGAQCGLFEGVIVRERAVLAPGVTLTSRTVIYDLVNGREVRGEVPAGAVVVPGSRPARGAYAEGLGLSLYAPVIVKYRDGSTDASTVLEEALR</sequence>
<dbReference type="Pfam" id="PF14805">
    <property type="entry name" value="THDPS_N_2"/>
    <property type="match status" value="1"/>
</dbReference>
<keyword evidence="6" id="KW-0457">Lysine biosynthesis</keyword>
<comment type="similarity">
    <text evidence="1">Belongs to the transferase hexapeptide repeat family.</text>
</comment>
<organism evidence="8 9">
    <name type="scientific">Ornithinimicrobium faecis</name>
    <dbReference type="NCBI Taxonomy" id="2934158"/>
    <lineage>
        <taxon>Bacteria</taxon>
        <taxon>Bacillati</taxon>
        <taxon>Actinomycetota</taxon>
        <taxon>Actinomycetes</taxon>
        <taxon>Micrococcales</taxon>
        <taxon>Ornithinimicrobiaceae</taxon>
        <taxon>Ornithinimicrobium</taxon>
    </lineage>
</organism>
<dbReference type="SUPFAM" id="SSF51161">
    <property type="entry name" value="Trimeric LpxA-like enzymes"/>
    <property type="match status" value="1"/>
</dbReference>
<dbReference type="InterPro" id="IPR018357">
    <property type="entry name" value="Hexapep_transf_CS"/>
</dbReference>
<dbReference type="Proteomes" id="UP001056455">
    <property type="component" value="Chromosome"/>
</dbReference>
<keyword evidence="9" id="KW-1185">Reference proteome</keyword>
<dbReference type="Pfam" id="PF14602">
    <property type="entry name" value="Hexapep_2"/>
    <property type="match status" value="1"/>
</dbReference>
<dbReference type="InterPro" id="IPR037133">
    <property type="entry name" value="THP_succinylTrfase_N_sf"/>
</dbReference>
<dbReference type="RefSeq" id="WP_252594722.1">
    <property type="nucleotide sequence ID" value="NZ_CP099489.1"/>
</dbReference>
<dbReference type="PROSITE" id="PS00101">
    <property type="entry name" value="HEXAPEP_TRANSFERASES"/>
    <property type="match status" value="1"/>
</dbReference>
<dbReference type="EMBL" id="CP099489">
    <property type="protein sequence ID" value="USQ81318.1"/>
    <property type="molecule type" value="Genomic_DNA"/>
</dbReference>
<evidence type="ECO:0000313" key="8">
    <source>
        <dbReference type="EMBL" id="USQ81318.1"/>
    </source>
</evidence>
<evidence type="ECO:0000256" key="2">
    <source>
        <dbReference type="ARBA" id="ARBA00022605"/>
    </source>
</evidence>
<evidence type="ECO:0000256" key="6">
    <source>
        <dbReference type="ARBA" id="ARBA00023154"/>
    </source>
</evidence>
<dbReference type="NCBIfam" id="NF008808">
    <property type="entry name" value="PRK11830.1"/>
    <property type="match status" value="1"/>
</dbReference>
<name>A0ABY4YY94_9MICO</name>
<dbReference type="EC" id="2.3.1.117" evidence="8"/>
<dbReference type="InterPro" id="IPR001451">
    <property type="entry name" value="Hexapep"/>
</dbReference>
<evidence type="ECO:0000259" key="7">
    <source>
        <dbReference type="Pfam" id="PF14805"/>
    </source>
</evidence>